<dbReference type="InterPro" id="IPR013762">
    <property type="entry name" value="Integrase-like_cat_sf"/>
</dbReference>
<keyword evidence="2" id="KW-0238">DNA-binding</keyword>
<dbReference type="EMBL" id="LFXA01000017">
    <property type="protein sequence ID" value="KNB50241.1"/>
    <property type="molecule type" value="Genomic_DNA"/>
</dbReference>
<dbReference type="Proteomes" id="UP000037288">
    <property type="component" value="Unassembled WGS sequence"/>
</dbReference>
<feature type="domain" description="Core-binding (CB)" evidence="3">
    <location>
        <begin position="27"/>
        <end position="112"/>
    </location>
</feature>
<dbReference type="GO" id="GO:0003677">
    <property type="term" value="F:DNA binding"/>
    <property type="evidence" value="ECO:0007669"/>
    <property type="project" value="UniProtKB-UniRule"/>
</dbReference>
<evidence type="ECO:0000256" key="1">
    <source>
        <dbReference type="ARBA" id="ARBA00023172"/>
    </source>
</evidence>
<name>A0A0K9XAX7_9ACTN</name>
<evidence type="ECO:0000259" key="3">
    <source>
        <dbReference type="PROSITE" id="PS51900"/>
    </source>
</evidence>
<dbReference type="SUPFAM" id="SSF56349">
    <property type="entry name" value="DNA breaking-rejoining enzymes"/>
    <property type="match status" value="1"/>
</dbReference>
<comment type="caution">
    <text evidence="4">The sequence shown here is derived from an EMBL/GenBank/DDBJ whole genome shotgun (WGS) entry which is preliminary data.</text>
</comment>
<keyword evidence="5" id="KW-1185">Reference proteome</keyword>
<gene>
    <name evidence="4" type="ORF">AC230_26605</name>
</gene>
<evidence type="ECO:0000313" key="4">
    <source>
        <dbReference type="EMBL" id="KNB50241.1"/>
    </source>
</evidence>
<organism evidence="4 5">
    <name type="scientific">Streptomyces caatingaensis</name>
    <dbReference type="NCBI Taxonomy" id="1678637"/>
    <lineage>
        <taxon>Bacteria</taxon>
        <taxon>Bacillati</taxon>
        <taxon>Actinomycetota</taxon>
        <taxon>Actinomycetes</taxon>
        <taxon>Kitasatosporales</taxon>
        <taxon>Streptomycetaceae</taxon>
        <taxon>Streptomyces</taxon>
    </lineage>
</organism>
<sequence length="326" mass="35486">MCRPHRSTVRRRAVAEVAVDAAVGEVLTAWATMARRGEMSRQSLEKFALLLARFQRYATARETVLLTEVTEQLASAFIDAPGRTRHGATGEAAPATRHLRRSVLRMFFRTARELGLCGHDPTWALTLPVRTRGQARPLTEDEAIALRHAAEFTDRPTRHAAAAALALSGGHTGEIGHTRLTDLDIPRARVWMHGSSKSAPRWCPLGPWELRVLAARAMHVRAQAPPGTHPAGLKLAVSSRTGSDEQLQARSCVALGDLLRRIGLAADPTVRPASVTAYAAWNLHARTGRIEDAALLLGLSSLDRAAAVIGHHWRPPTAPHTREKAI</sequence>
<dbReference type="OrthoDB" id="5178491at2"/>
<accession>A0A0K9XAX7</accession>
<reference evidence="5" key="1">
    <citation type="submission" date="2015-07" db="EMBL/GenBank/DDBJ databases">
        <title>Draft genome sequence of Streptomyces sp. CMAA 1322, a bacterium isolated from Caatinga biome, from dry forest semiarid of Brazil.</title>
        <authorList>
            <person name="Santos S.N."/>
            <person name="Gacesa R."/>
            <person name="Taketani R.G."/>
            <person name="Long P.F."/>
            <person name="Melo I.S."/>
        </authorList>
    </citation>
    <scope>NUCLEOTIDE SEQUENCE [LARGE SCALE GENOMIC DNA]</scope>
    <source>
        <strain evidence="5">CMAA 1322</strain>
    </source>
</reference>
<dbReference type="InterPro" id="IPR011010">
    <property type="entry name" value="DNA_brk_join_enz"/>
</dbReference>
<proteinExistence type="predicted"/>
<keyword evidence="1" id="KW-0233">DNA recombination</keyword>
<dbReference type="GO" id="GO:0015074">
    <property type="term" value="P:DNA integration"/>
    <property type="evidence" value="ECO:0007669"/>
    <property type="project" value="InterPro"/>
</dbReference>
<dbReference type="PROSITE" id="PS51900">
    <property type="entry name" value="CB"/>
    <property type="match status" value="1"/>
</dbReference>
<protein>
    <recommendedName>
        <fullName evidence="3">Core-binding (CB) domain-containing protein</fullName>
    </recommendedName>
</protein>
<dbReference type="AlphaFoldDB" id="A0A0K9XAX7"/>
<evidence type="ECO:0000256" key="2">
    <source>
        <dbReference type="PROSITE-ProRule" id="PRU01248"/>
    </source>
</evidence>
<dbReference type="PATRIC" id="fig|1678637.3.peg.5683"/>
<evidence type="ECO:0000313" key="5">
    <source>
        <dbReference type="Proteomes" id="UP000037288"/>
    </source>
</evidence>
<dbReference type="Gene3D" id="1.10.443.10">
    <property type="entry name" value="Intergrase catalytic core"/>
    <property type="match status" value="1"/>
</dbReference>
<dbReference type="GO" id="GO:0006310">
    <property type="term" value="P:DNA recombination"/>
    <property type="evidence" value="ECO:0007669"/>
    <property type="project" value="UniProtKB-KW"/>
</dbReference>
<dbReference type="InterPro" id="IPR044068">
    <property type="entry name" value="CB"/>
</dbReference>